<dbReference type="InterPro" id="IPR036378">
    <property type="entry name" value="FAS1_dom_sf"/>
</dbReference>
<proteinExistence type="predicted"/>
<dbReference type="SMART" id="SM00554">
    <property type="entry name" value="FAS1"/>
    <property type="match status" value="1"/>
</dbReference>
<dbReference type="SUPFAM" id="SSF82153">
    <property type="entry name" value="FAS1 domain"/>
    <property type="match status" value="1"/>
</dbReference>
<evidence type="ECO:0000256" key="1">
    <source>
        <dbReference type="SAM" id="SignalP"/>
    </source>
</evidence>
<gene>
    <name evidence="3" type="ORF">FGO68_gene5315</name>
</gene>
<reference evidence="3" key="1">
    <citation type="submission" date="2019-06" db="EMBL/GenBank/DDBJ databases">
        <authorList>
            <person name="Zheng W."/>
        </authorList>
    </citation>
    <scope>NUCLEOTIDE SEQUENCE</scope>
    <source>
        <strain evidence="3">QDHG01</strain>
    </source>
</reference>
<dbReference type="InterPro" id="IPR050904">
    <property type="entry name" value="Adhesion/Biosynth-related"/>
</dbReference>
<protein>
    <recommendedName>
        <fullName evidence="2">FAS1 domain-containing protein</fullName>
    </recommendedName>
</protein>
<keyword evidence="4" id="KW-1185">Reference proteome</keyword>
<dbReference type="InterPro" id="IPR000782">
    <property type="entry name" value="FAS1_domain"/>
</dbReference>
<feature type="domain" description="FAS1" evidence="2">
    <location>
        <begin position="39"/>
        <end position="169"/>
    </location>
</feature>
<dbReference type="EMBL" id="RRYP01031976">
    <property type="protein sequence ID" value="TNV70876.1"/>
    <property type="molecule type" value="Genomic_DNA"/>
</dbReference>
<feature type="signal peptide" evidence="1">
    <location>
        <begin position="1"/>
        <end position="25"/>
    </location>
</feature>
<feature type="chain" id="PRO_5035247365" description="FAS1 domain-containing protein" evidence="1">
    <location>
        <begin position="26"/>
        <end position="208"/>
    </location>
</feature>
<dbReference type="PANTHER" id="PTHR10900">
    <property type="entry name" value="PERIOSTIN-RELATED"/>
    <property type="match status" value="1"/>
</dbReference>
<sequence length="208" mass="21295">MKVLRRSSIALLAVAALFTLSACSSEEEVAAPVEEAVALGTVVDVAVATPGFETLVAALTAAELVDVLALGGPFTVFAPTDDAFAALPAGVLEQLLLPSNKAALVKILTYHVIPGEIASSAVQDGEVPTAEGQSVTLATMGGVTVNGANVVTADVLADNGVIHAIDAVILPPDVKLSSLAKKQFLMVEAISLSRGGLFLIKLQDRIQR</sequence>
<dbReference type="PROSITE" id="PS50213">
    <property type="entry name" value="FAS1"/>
    <property type="match status" value="1"/>
</dbReference>
<evidence type="ECO:0000313" key="3">
    <source>
        <dbReference type="EMBL" id="TNV70876.1"/>
    </source>
</evidence>
<name>A0A8J8N9L9_HALGN</name>
<organism evidence="3 4">
    <name type="scientific">Halteria grandinella</name>
    <dbReference type="NCBI Taxonomy" id="5974"/>
    <lineage>
        <taxon>Eukaryota</taxon>
        <taxon>Sar</taxon>
        <taxon>Alveolata</taxon>
        <taxon>Ciliophora</taxon>
        <taxon>Intramacronucleata</taxon>
        <taxon>Spirotrichea</taxon>
        <taxon>Stichotrichia</taxon>
        <taxon>Sporadotrichida</taxon>
        <taxon>Halteriidae</taxon>
        <taxon>Halteria</taxon>
    </lineage>
</organism>
<keyword evidence="1" id="KW-0732">Signal</keyword>
<comment type="caution">
    <text evidence="3">The sequence shown here is derived from an EMBL/GenBank/DDBJ whole genome shotgun (WGS) entry which is preliminary data.</text>
</comment>
<dbReference type="PROSITE" id="PS51257">
    <property type="entry name" value="PROKAR_LIPOPROTEIN"/>
    <property type="match status" value="1"/>
</dbReference>
<dbReference type="FunFam" id="2.30.180.10:FF:000032">
    <property type="entry name" value="Fasciclin domain-containing protein, putative"/>
    <property type="match status" value="1"/>
</dbReference>
<evidence type="ECO:0000259" key="2">
    <source>
        <dbReference type="PROSITE" id="PS50213"/>
    </source>
</evidence>
<evidence type="ECO:0000313" key="4">
    <source>
        <dbReference type="Proteomes" id="UP000785679"/>
    </source>
</evidence>
<dbReference type="GO" id="GO:0005615">
    <property type="term" value="C:extracellular space"/>
    <property type="evidence" value="ECO:0007669"/>
    <property type="project" value="TreeGrafter"/>
</dbReference>
<dbReference type="Proteomes" id="UP000785679">
    <property type="component" value="Unassembled WGS sequence"/>
</dbReference>
<dbReference type="Gene3D" id="2.30.180.10">
    <property type="entry name" value="FAS1 domain"/>
    <property type="match status" value="1"/>
</dbReference>
<dbReference type="Pfam" id="PF02469">
    <property type="entry name" value="Fasciclin"/>
    <property type="match status" value="1"/>
</dbReference>
<dbReference type="OrthoDB" id="447425at2759"/>
<dbReference type="PANTHER" id="PTHR10900:SF77">
    <property type="entry name" value="FI19380P1"/>
    <property type="match status" value="1"/>
</dbReference>
<accession>A0A8J8N9L9</accession>
<dbReference type="AlphaFoldDB" id="A0A8J8N9L9"/>